<comment type="caution">
    <text evidence="3">The sequence shown here is derived from an EMBL/GenBank/DDBJ whole genome shotgun (WGS) entry which is preliminary data.</text>
</comment>
<accession>A0ABP6R9I3</accession>
<keyword evidence="1" id="KW-1133">Transmembrane helix</keyword>
<feature type="transmembrane region" description="Helical" evidence="1">
    <location>
        <begin position="200"/>
        <end position="220"/>
    </location>
</feature>
<reference evidence="4" key="1">
    <citation type="journal article" date="2019" name="Int. J. Syst. Evol. Microbiol.">
        <title>The Global Catalogue of Microorganisms (GCM) 10K type strain sequencing project: providing services to taxonomists for standard genome sequencing and annotation.</title>
        <authorList>
            <consortium name="The Broad Institute Genomics Platform"/>
            <consortium name="The Broad Institute Genome Sequencing Center for Infectious Disease"/>
            <person name="Wu L."/>
            <person name="Ma J."/>
        </authorList>
    </citation>
    <scope>NUCLEOTIDE SEQUENCE [LARGE SCALE GENOMIC DNA]</scope>
    <source>
        <strain evidence="4">JCM 11483</strain>
    </source>
</reference>
<evidence type="ECO:0000313" key="4">
    <source>
        <dbReference type="Proteomes" id="UP001501736"/>
    </source>
</evidence>
<feature type="transmembrane region" description="Helical" evidence="1">
    <location>
        <begin position="61"/>
        <end position="82"/>
    </location>
</feature>
<evidence type="ECO:0000313" key="3">
    <source>
        <dbReference type="EMBL" id="GAA3281692.1"/>
    </source>
</evidence>
<gene>
    <name evidence="3" type="ORF">GCM10020260_07590</name>
</gene>
<evidence type="ECO:0000259" key="2">
    <source>
        <dbReference type="Pfam" id="PF01970"/>
    </source>
</evidence>
<dbReference type="PANTHER" id="PTHR35342:SF5">
    <property type="entry name" value="TRICARBOXYLIC TRANSPORT PROTEIN"/>
    <property type="match status" value="1"/>
</dbReference>
<dbReference type="InterPro" id="IPR002823">
    <property type="entry name" value="DUF112_TM"/>
</dbReference>
<dbReference type="Pfam" id="PF01970">
    <property type="entry name" value="TctA"/>
    <property type="match status" value="1"/>
</dbReference>
<feature type="domain" description="DUF112" evidence="2">
    <location>
        <begin position="20"/>
        <end position="439"/>
    </location>
</feature>
<feature type="transmembrane region" description="Helical" evidence="1">
    <location>
        <begin position="147"/>
        <end position="180"/>
    </location>
</feature>
<evidence type="ECO:0000256" key="1">
    <source>
        <dbReference type="SAM" id="Phobius"/>
    </source>
</evidence>
<feature type="transmembrane region" description="Helical" evidence="1">
    <location>
        <begin position="390"/>
        <end position="423"/>
    </location>
</feature>
<dbReference type="EMBL" id="BAAAYG010000003">
    <property type="protein sequence ID" value="GAA3281692.1"/>
    <property type="molecule type" value="Genomic_DNA"/>
</dbReference>
<dbReference type="RefSeq" id="WP_344718344.1">
    <property type="nucleotide sequence ID" value="NZ_BAAAYG010000003.1"/>
</dbReference>
<proteinExistence type="predicted"/>
<sequence>MDVFADLAGGFANAFDLQYMLYAAIGVTIGTFVGVMPGIGPALALALLLPLTYGFDPTGALIIFAGVYYGSLYGGAITSILLNTPGEAGSVATAIDGHPMAKAGRAGPALATAVMGSFSAAIISTLGLTFLAPLVANLAKSFQATDYFALMVLAFVSVTALVGSSLIRGMISLFIGLFIGLIGLDFLTGQQRFTFGSPELLSGVDIVIVIIGLFAVGEALHGLARLHSTKDDTVEFSGRVWLNKAERKRVWKPWIRGGLLGFTFGSMPTGGSEVPTFLSYTTERRLSKHPEEFGHGAIEGVAGPEAANNASFSGVLVPLLTLGIPTSATAAIILSAFQVYNIQPGPKLFENSPDLVWTLIASLFIGNVMLLVINLPLVKIWIKLLEIPKTLLYAGILVLGILGVYSISGSLIEVMLVCLIGVAGFFMRVYDFPVAPAILGAILGPMVETQLRRALSLSQGDFSVFFTRPSTVVILMIAVLILAVPMVLPKIRQVRKNRADLDRAGAE</sequence>
<keyword evidence="4" id="KW-1185">Reference proteome</keyword>
<feature type="transmembrane region" description="Helical" evidence="1">
    <location>
        <begin position="109"/>
        <end position="135"/>
    </location>
</feature>
<feature type="transmembrane region" description="Helical" evidence="1">
    <location>
        <begin position="465"/>
        <end position="488"/>
    </location>
</feature>
<keyword evidence="1" id="KW-0472">Membrane</keyword>
<feature type="transmembrane region" description="Helical" evidence="1">
    <location>
        <begin position="315"/>
        <end position="337"/>
    </location>
</feature>
<feature type="transmembrane region" description="Helical" evidence="1">
    <location>
        <begin position="20"/>
        <end position="49"/>
    </location>
</feature>
<keyword evidence="1" id="KW-0812">Transmembrane</keyword>
<dbReference type="Proteomes" id="UP001501736">
    <property type="component" value="Unassembled WGS sequence"/>
</dbReference>
<protein>
    <submittedName>
        <fullName evidence="3">Tripartite tricarboxylate transporter permease</fullName>
    </submittedName>
</protein>
<feature type="transmembrane region" description="Helical" evidence="1">
    <location>
        <begin position="357"/>
        <end position="378"/>
    </location>
</feature>
<dbReference type="PANTHER" id="PTHR35342">
    <property type="entry name" value="TRICARBOXYLIC TRANSPORT PROTEIN"/>
    <property type="match status" value="1"/>
</dbReference>
<organism evidence="3 4">
    <name type="scientific">Nesterenkonia halobia</name>
    <dbReference type="NCBI Taxonomy" id="37922"/>
    <lineage>
        <taxon>Bacteria</taxon>
        <taxon>Bacillati</taxon>
        <taxon>Actinomycetota</taxon>
        <taxon>Actinomycetes</taxon>
        <taxon>Micrococcales</taxon>
        <taxon>Micrococcaceae</taxon>
        <taxon>Nesterenkonia</taxon>
    </lineage>
</organism>
<name>A0ABP6R9I3_9MICC</name>